<proteinExistence type="predicted"/>
<feature type="signal peptide" evidence="1">
    <location>
        <begin position="1"/>
        <end position="19"/>
    </location>
</feature>
<name>A0A7C5Y913_9BACT</name>
<dbReference type="InterPro" id="IPR005653">
    <property type="entry name" value="OstA-like_N"/>
</dbReference>
<evidence type="ECO:0000259" key="2">
    <source>
        <dbReference type="Pfam" id="PF03968"/>
    </source>
</evidence>
<feature type="domain" description="Organic solvent tolerance-like N-terminal" evidence="2">
    <location>
        <begin position="48"/>
        <end position="135"/>
    </location>
</feature>
<accession>A0A7C5Y913</accession>
<evidence type="ECO:0000313" key="3">
    <source>
        <dbReference type="EMBL" id="HHR34331.1"/>
    </source>
</evidence>
<sequence>MKRILRLFTIIFIAVVLVAMLTSQTTTTTKTQTKSKTVRISADYVEPKSDVIYYKGKIFVNIDEDKVSLKTSEMYVRKVSDKWRTVEVTTKAEFSFDGGNATADKMIYDLDNRTGSMTNANVTVIDTKSNEKITIIADTLNFDLGNDKYSGTKKGGVNITKGKITAVADRFEYDKKKGELILVGAVVINDEEKGMKMTASDATVYTEKNEMKANNVNIELKVE</sequence>
<gene>
    <name evidence="3" type="ORF">ENM46_05240</name>
</gene>
<dbReference type="Gene3D" id="2.60.450.10">
    <property type="entry name" value="Lipopolysaccharide (LPS) transport protein A like domain"/>
    <property type="match status" value="1"/>
</dbReference>
<dbReference type="AlphaFoldDB" id="A0A7C5Y913"/>
<comment type="caution">
    <text evidence="3">The sequence shown here is derived from an EMBL/GenBank/DDBJ whole genome shotgun (WGS) entry which is preliminary data.</text>
</comment>
<dbReference type="Pfam" id="PF03968">
    <property type="entry name" value="LptD_N"/>
    <property type="match status" value="1"/>
</dbReference>
<feature type="chain" id="PRO_5027961819" evidence="1">
    <location>
        <begin position="20"/>
        <end position="223"/>
    </location>
</feature>
<protein>
    <submittedName>
        <fullName evidence="3">Organic solvent tolerance protein OstA</fullName>
    </submittedName>
</protein>
<keyword evidence="1" id="KW-0732">Signal</keyword>
<organism evidence="3">
    <name type="scientific">Fervidobacterium nodosum</name>
    <dbReference type="NCBI Taxonomy" id="2424"/>
    <lineage>
        <taxon>Bacteria</taxon>
        <taxon>Thermotogati</taxon>
        <taxon>Thermotogota</taxon>
        <taxon>Thermotogae</taxon>
        <taxon>Thermotogales</taxon>
        <taxon>Fervidobacteriaceae</taxon>
        <taxon>Fervidobacterium</taxon>
    </lineage>
</organism>
<evidence type="ECO:0000256" key="1">
    <source>
        <dbReference type="SAM" id="SignalP"/>
    </source>
</evidence>
<dbReference type="EMBL" id="DRXW01000313">
    <property type="protein sequence ID" value="HHR34331.1"/>
    <property type="molecule type" value="Genomic_DNA"/>
</dbReference>
<reference evidence="3" key="1">
    <citation type="journal article" date="2020" name="mSystems">
        <title>Genome- and Community-Level Interaction Insights into Carbon Utilization and Element Cycling Functions of Hydrothermarchaeota in Hydrothermal Sediment.</title>
        <authorList>
            <person name="Zhou Z."/>
            <person name="Liu Y."/>
            <person name="Xu W."/>
            <person name="Pan J."/>
            <person name="Luo Z.H."/>
            <person name="Li M."/>
        </authorList>
    </citation>
    <scope>NUCLEOTIDE SEQUENCE [LARGE SCALE GENOMIC DNA]</scope>
    <source>
        <strain evidence="3">SpSt-1088</strain>
    </source>
</reference>